<keyword evidence="3" id="KW-0378">Hydrolase</keyword>
<dbReference type="Pfam" id="PF00144">
    <property type="entry name" value="Beta-lactamase"/>
    <property type="match status" value="1"/>
</dbReference>
<feature type="signal peptide" evidence="1">
    <location>
        <begin position="1"/>
        <end position="27"/>
    </location>
</feature>
<reference evidence="3" key="2">
    <citation type="journal article" date="2024" name="Environ. Microbiol.">
        <title>Genome analysis and description of Tunturibacter gen. nov. expands the diversity of Terriglobia in tundra soils.</title>
        <authorList>
            <person name="Messyasz A."/>
            <person name="Mannisto M.K."/>
            <person name="Kerkhof L.J."/>
            <person name="Haggblom M.M."/>
        </authorList>
    </citation>
    <scope>NUCLEOTIDE SEQUENCE</scope>
    <source>
        <strain evidence="3">X5P6</strain>
    </source>
</reference>
<dbReference type="EC" id="3.-.-.-" evidence="3"/>
<dbReference type="AlphaFoldDB" id="A0AAU7ZM24"/>
<dbReference type="RefSeq" id="WP_353062669.1">
    <property type="nucleotide sequence ID" value="NZ_CP132942.1"/>
</dbReference>
<dbReference type="SUPFAM" id="SSF56601">
    <property type="entry name" value="beta-lactamase/transpeptidase-like"/>
    <property type="match status" value="1"/>
</dbReference>
<keyword evidence="1" id="KW-0732">Signal</keyword>
<dbReference type="InterPro" id="IPR012338">
    <property type="entry name" value="Beta-lactam/transpept-like"/>
</dbReference>
<organism evidence="3">
    <name type="scientific">Tunturiibacter psychrotolerans</name>
    <dbReference type="NCBI Taxonomy" id="3069686"/>
    <lineage>
        <taxon>Bacteria</taxon>
        <taxon>Pseudomonadati</taxon>
        <taxon>Acidobacteriota</taxon>
        <taxon>Terriglobia</taxon>
        <taxon>Terriglobales</taxon>
        <taxon>Acidobacteriaceae</taxon>
        <taxon>Tunturiibacter</taxon>
    </lineage>
</organism>
<feature type="domain" description="Beta-lactamase-related" evidence="2">
    <location>
        <begin position="96"/>
        <end position="347"/>
    </location>
</feature>
<dbReference type="EMBL" id="CP132942">
    <property type="protein sequence ID" value="XCB31826.1"/>
    <property type="molecule type" value="Genomic_DNA"/>
</dbReference>
<evidence type="ECO:0000256" key="1">
    <source>
        <dbReference type="SAM" id="SignalP"/>
    </source>
</evidence>
<dbReference type="PANTHER" id="PTHR43283:SF7">
    <property type="entry name" value="BETA-LACTAMASE-RELATED DOMAIN-CONTAINING PROTEIN"/>
    <property type="match status" value="1"/>
</dbReference>
<dbReference type="InterPro" id="IPR050789">
    <property type="entry name" value="Diverse_Enzym_Activities"/>
</dbReference>
<evidence type="ECO:0000259" key="2">
    <source>
        <dbReference type="Pfam" id="PF00144"/>
    </source>
</evidence>
<dbReference type="InterPro" id="IPR001466">
    <property type="entry name" value="Beta-lactam-related"/>
</dbReference>
<feature type="chain" id="PRO_5043616555" evidence="1">
    <location>
        <begin position="28"/>
        <end position="381"/>
    </location>
</feature>
<gene>
    <name evidence="3" type="ORF">RBB77_15395</name>
</gene>
<reference evidence="3" key="1">
    <citation type="submission" date="2023-08" db="EMBL/GenBank/DDBJ databases">
        <authorList>
            <person name="Messyasz A."/>
            <person name="Mannisto M.K."/>
            <person name="Kerkhof L.J."/>
            <person name="Haggblom M."/>
        </authorList>
    </citation>
    <scope>NUCLEOTIDE SEQUENCE</scope>
    <source>
        <strain evidence="3">X5P6</strain>
    </source>
</reference>
<protein>
    <submittedName>
        <fullName evidence="3">Serine hydrolase</fullName>
        <ecNumber evidence="3">3.-.-.-</ecNumber>
    </submittedName>
</protein>
<dbReference type="KEGG" id="tpsc:RBB77_15395"/>
<proteinExistence type="predicted"/>
<name>A0AAU7ZM24_9BACT</name>
<accession>A0AAU7ZM24</accession>
<evidence type="ECO:0000313" key="3">
    <source>
        <dbReference type="EMBL" id="XCB31826.1"/>
    </source>
</evidence>
<sequence>MTIFRITKLVAVANCLLLGFGLLSLSAQTTPATKQITDDVVPGNEWLKTSPESVGYSSAKLEAIRGWVKTQDTGSMMVIVRGRVIFSYGDVSHTSKIASVRKSVLDMLYGADLFNDKIQDDFLNKTVKQLGLDDKEPFLPMEEKATLIQLMASRSGIYMPTGNGDQAKTLPPRGSEYPGTHYLYNNWDFDAAGAAFEKLAKKDIFQALQDDLAKPLGMQDFVLGKQKKNFSPEGLHPEYAMYLSTRDMARLGLLMLDCGQWNGKTVISCDWARYSTYLHTPFRDINPTGFRNYGEPGRWGYGLLWWVWDEQMFPGDTYIGFLQGGYTADGTGGTYITVLPAIGMVIVHQVDIDKNSSAYVSPTSYMAILSMLANATCGDAC</sequence>
<dbReference type="PANTHER" id="PTHR43283">
    <property type="entry name" value="BETA-LACTAMASE-RELATED"/>
    <property type="match status" value="1"/>
</dbReference>
<dbReference type="Gene3D" id="3.40.710.10">
    <property type="entry name" value="DD-peptidase/beta-lactamase superfamily"/>
    <property type="match status" value="1"/>
</dbReference>
<dbReference type="GO" id="GO:0016787">
    <property type="term" value="F:hydrolase activity"/>
    <property type="evidence" value="ECO:0007669"/>
    <property type="project" value="UniProtKB-KW"/>
</dbReference>